<dbReference type="RefSeq" id="WP_172356649.1">
    <property type="nucleotide sequence ID" value="NZ_CP053661.1"/>
</dbReference>
<dbReference type="KEGG" id="theu:HPC62_14030"/>
<evidence type="ECO:0000313" key="2">
    <source>
        <dbReference type="Proteomes" id="UP000505210"/>
    </source>
</evidence>
<dbReference type="Proteomes" id="UP000505210">
    <property type="component" value="Chromosome"/>
</dbReference>
<dbReference type="EMBL" id="CP053661">
    <property type="protein sequence ID" value="QKD83164.1"/>
    <property type="molecule type" value="Genomic_DNA"/>
</dbReference>
<proteinExistence type="predicted"/>
<organism evidence="1 2">
    <name type="scientific">Thermoleptolyngbya sichuanensis A183</name>
    <dbReference type="NCBI Taxonomy" id="2737172"/>
    <lineage>
        <taxon>Bacteria</taxon>
        <taxon>Bacillati</taxon>
        <taxon>Cyanobacteriota</taxon>
        <taxon>Cyanophyceae</taxon>
        <taxon>Oculatellales</taxon>
        <taxon>Oculatellaceae</taxon>
        <taxon>Thermoleptolyngbya</taxon>
        <taxon>Thermoleptolyngbya sichuanensis</taxon>
    </lineage>
</organism>
<dbReference type="AlphaFoldDB" id="A0A6M8B811"/>
<gene>
    <name evidence="1" type="ORF">HPC62_14030</name>
</gene>
<sequence length="71" mass="7919">MNLTYRGTEYIASNQLPTTSQSFNGCYRGAEMTMHSPSKLPAQVFVNLTYRGAQYRAEAKPSFVPENVLAI</sequence>
<dbReference type="InterPro" id="IPR025458">
    <property type="entry name" value="DUF4278"/>
</dbReference>
<name>A0A6M8B811_9CYAN</name>
<evidence type="ECO:0000313" key="1">
    <source>
        <dbReference type="EMBL" id="QKD83164.1"/>
    </source>
</evidence>
<reference evidence="1 2" key="1">
    <citation type="submission" date="2020-05" db="EMBL/GenBank/DDBJ databases">
        <title>Complete genome sequence of of a novel Thermoleptolyngbya strain isolated from hot springs of Ganzi, Sichuan China.</title>
        <authorList>
            <person name="Tang J."/>
            <person name="Daroch M."/>
            <person name="Li L."/>
            <person name="Waleron K."/>
            <person name="Waleron M."/>
            <person name="Waleron M."/>
        </authorList>
    </citation>
    <scope>NUCLEOTIDE SEQUENCE [LARGE SCALE GENOMIC DNA]</scope>
    <source>
        <strain evidence="1 2">PKUAC-SCTA183</strain>
    </source>
</reference>
<accession>A0A6M8B811</accession>
<keyword evidence="2" id="KW-1185">Reference proteome</keyword>
<protein>
    <submittedName>
        <fullName evidence="1">DUF4278 domain-containing protein</fullName>
    </submittedName>
</protein>
<dbReference type="Pfam" id="PF14105">
    <property type="entry name" value="DUF4278"/>
    <property type="match status" value="1"/>
</dbReference>